<dbReference type="EMBL" id="MK318968">
    <property type="protein sequence ID" value="QCL09134.1"/>
    <property type="molecule type" value="Genomic_DNA"/>
</dbReference>
<accession>A0A7S5DSP7</accession>
<geneLocation type="plasmid" evidence="2">
    <name>pColt5.8a</name>
</geneLocation>
<name>A0A7S5DSP7_RHIRH</name>
<gene>
    <name evidence="1" type="ORF">pC5.7b_267</name>
    <name evidence="2" type="ORF">pC5.8a_25</name>
</gene>
<protein>
    <submittedName>
        <fullName evidence="2">Uncharacterized protein</fullName>
    </submittedName>
</protein>
<dbReference type="EMBL" id="MK318971">
    <property type="protein sequence ID" value="QCL09517.1"/>
    <property type="molecule type" value="Genomic_DNA"/>
</dbReference>
<evidence type="ECO:0000313" key="1">
    <source>
        <dbReference type="EMBL" id="QCL09134.1"/>
    </source>
</evidence>
<geneLocation type="plasmid" evidence="1">
    <name>pC5.7b</name>
</geneLocation>
<organism evidence="2">
    <name type="scientific">Rhizobium rhizogenes</name>
    <name type="common">Agrobacterium rhizogenes</name>
    <dbReference type="NCBI Taxonomy" id="359"/>
    <lineage>
        <taxon>Bacteria</taxon>
        <taxon>Pseudomonadati</taxon>
        <taxon>Pseudomonadota</taxon>
        <taxon>Alphaproteobacteria</taxon>
        <taxon>Hyphomicrobiales</taxon>
        <taxon>Rhizobiaceae</taxon>
        <taxon>Rhizobium/Agrobacterium group</taxon>
        <taxon>Rhizobium</taxon>
    </lineage>
</organism>
<keyword evidence="2" id="KW-0614">Plasmid</keyword>
<dbReference type="AlphaFoldDB" id="A0A7S5DSP7"/>
<proteinExistence type="predicted"/>
<sequence length="120" mass="12916">MSQSIPVLDASLKVSLPISNSDALLGVDAEWDALDKLYDQTDDANRQIWIQQQISTLKAEHTVLSTKLLHEAWDAYGPSNNIIAAAAALKNLATELDQKAKALDIAATAITAISKFVNAL</sequence>
<evidence type="ECO:0000313" key="2">
    <source>
        <dbReference type="EMBL" id="QCL09517.1"/>
    </source>
</evidence>
<reference evidence="2" key="1">
    <citation type="submission" date="2018-12" db="EMBL/GenBank/DDBJ databases">
        <title>Three Rhizobium rhizogenes strains isolated from the same crown gall tumor carry diverse plasmids.</title>
        <authorList>
            <person name="Pulawska J."/>
            <person name="Kuzmanovic N."/>
        </authorList>
    </citation>
    <scope>NUCLEOTIDE SEQUENCE</scope>
    <source>
        <strain evidence="1">C5.7</strain>
        <strain evidence="2">Colt5.8</strain>
        <plasmid evidence="1">pC5.7b</plasmid>
        <plasmid evidence="2">pColt5.8a</plasmid>
    </source>
</reference>